<dbReference type="NCBIfam" id="NF001159">
    <property type="entry name" value="PRK00150.1-3"/>
    <property type="match status" value="1"/>
</dbReference>
<keyword evidence="2 3" id="KW-0378">Hydrolase</keyword>
<dbReference type="EMBL" id="JAHZIJ010000021">
    <property type="protein sequence ID" value="MBW7477174.1"/>
    <property type="molecule type" value="Genomic_DNA"/>
</dbReference>
<comment type="catalytic activity">
    <reaction evidence="2">
        <text>N-terminal N-formyl-L-methionyl-[peptide] + H2O = N-terminal L-methionyl-[peptide] + formate</text>
        <dbReference type="Rhea" id="RHEA:24420"/>
        <dbReference type="Rhea" id="RHEA-COMP:10639"/>
        <dbReference type="Rhea" id="RHEA-COMP:10640"/>
        <dbReference type="ChEBI" id="CHEBI:15377"/>
        <dbReference type="ChEBI" id="CHEBI:15740"/>
        <dbReference type="ChEBI" id="CHEBI:49298"/>
        <dbReference type="ChEBI" id="CHEBI:64731"/>
        <dbReference type="EC" id="3.5.1.88"/>
    </reaction>
</comment>
<evidence type="ECO:0000256" key="2">
    <source>
        <dbReference type="HAMAP-Rule" id="MF_00163"/>
    </source>
</evidence>
<organism evidence="3 4">
    <name type="scientific">Paenibacillus oenotherae</name>
    <dbReference type="NCBI Taxonomy" id="1435645"/>
    <lineage>
        <taxon>Bacteria</taxon>
        <taxon>Bacillati</taxon>
        <taxon>Bacillota</taxon>
        <taxon>Bacilli</taxon>
        <taxon>Bacillales</taxon>
        <taxon>Paenibacillaceae</taxon>
        <taxon>Paenibacillus</taxon>
    </lineage>
</organism>
<evidence type="ECO:0000313" key="4">
    <source>
        <dbReference type="Proteomes" id="UP000812277"/>
    </source>
</evidence>
<feature type="active site" evidence="2">
    <location>
        <position position="132"/>
    </location>
</feature>
<feature type="binding site" evidence="2">
    <location>
        <position position="131"/>
    </location>
    <ligand>
        <name>Fe cation</name>
        <dbReference type="ChEBI" id="CHEBI:24875"/>
    </ligand>
</feature>
<dbReference type="InterPro" id="IPR023635">
    <property type="entry name" value="Peptide_deformylase"/>
</dbReference>
<dbReference type="Proteomes" id="UP000812277">
    <property type="component" value="Unassembled WGS sequence"/>
</dbReference>
<dbReference type="PIRSF" id="PIRSF004749">
    <property type="entry name" value="Pep_def"/>
    <property type="match status" value="1"/>
</dbReference>
<dbReference type="EC" id="3.5.1.88" evidence="2"/>
<dbReference type="NCBIfam" id="TIGR00079">
    <property type="entry name" value="pept_deformyl"/>
    <property type="match status" value="1"/>
</dbReference>
<dbReference type="InterPro" id="IPR036821">
    <property type="entry name" value="Peptide_deformylase_sf"/>
</dbReference>
<feature type="binding site" evidence="2">
    <location>
        <position position="135"/>
    </location>
    <ligand>
        <name>Fe cation</name>
        <dbReference type="ChEBI" id="CHEBI:24875"/>
    </ligand>
</feature>
<accession>A0ABS7DBM2</accession>
<name>A0ABS7DBM2_9BACL</name>
<evidence type="ECO:0000256" key="1">
    <source>
        <dbReference type="ARBA" id="ARBA00010759"/>
    </source>
</evidence>
<evidence type="ECO:0000313" key="3">
    <source>
        <dbReference type="EMBL" id="MBW7477174.1"/>
    </source>
</evidence>
<dbReference type="HAMAP" id="MF_00163">
    <property type="entry name" value="Pep_deformylase"/>
    <property type="match status" value="1"/>
</dbReference>
<keyword evidence="4" id="KW-1185">Reference proteome</keyword>
<comment type="cofactor">
    <cofactor evidence="2">
        <name>Fe(2+)</name>
        <dbReference type="ChEBI" id="CHEBI:29033"/>
    </cofactor>
    <text evidence="2">Binds 1 Fe(2+) ion.</text>
</comment>
<feature type="binding site" evidence="2">
    <location>
        <position position="89"/>
    </location>
    <ligand>
        <name>Fe cation</name>
        <dbReference type="ChEBI" id="CHEBI:24875"/>
    </ligand>
</feature>
<dbReference type="SUPFAM" id="SSF56420">
    <property type="entry name" value="Peptide deformylase"/>
    <property type="match status" value="1"/>
</dbReference>
<dbReference type="PRINTS" id="PR01576">
    <property type="entry name" value="PDEFORMYLASE"/>
</dbReference>
<gene>
    <name evidence="2 3" type="primary">def</name>
    <name evidence="3" type="ORF">K0T92_20880</name>
</gene>
<dbReference type="PANTHER" id="PTHR10458">
    <property type="entry name" value="PEPTIDE DEFORMYLASE"/>
    <property type="match status" value="1"/>
</dbReference>
<dbReference type="CDD" id="cd00487">
    <property type="entry name" value="Pep_deformylase"/>
    <property type="match status" value="1"/>
</dbReference>
<reference evidence="3 4" key="1">
    <citation type="submission" date="2021-07" db="EMBL/GenBank/DDBJ databases">
        <title>Paenibacillus radiodurans sp. nov., isolated from the southeastern edge of Tengger Desert.</title>
        <authorList>
            <person name="Zhang G."/>
        </authorList>
    </citation>
    <scope>NUCLEOTIDE SEQUENCE [LARGE SCALE GENOMIC DNA]</scope>
    <source>
        <strain evidence="3 4">DT7-4</strain>
    </source>
</reference>
<dbReference type="GO" id="GO:0042586">
    <property type="term" value="F:peptide deformylase activity"/>
    <property type="evidence" value="ECO:0007669"/>
    <property type="project" value="UniProtKB-EC"/>
</dbReference>
<dbReference type="Gene3D" id="3.90.45.10">
    <property type="entry name" value="Peptide deformylase"/>
    <property type="match status" value="1"/>
</dbReference>
<sequence>MTVKSILPFGDPVLRKAAKPVETINAKTLKLLDDMAETLYAAEGRAGLAAPQIGMLRRLIVMDCGEGLIELINPEILEMSGEQEGAEACLSFPGYYGHIKRANRVRITSLSRQGEKISFECEGYLARCVQHEVDHLNGVLFIDHVQDKWLYHENTKQRIDLMEVIRLSNQPRL</sequence>
<proteinExistence type="inferred from homology"/>
<keyword evidence="2" id="KW-0479">Metal-binding</keyword>
<comment type="caution">
    <text evidence="3">The sequence shown here is derived from an EMBL/GenBank/DDBJ whole genome shotgun (WGS) entry which is preliminary data.</text>
</comment>
<dbReference type="RefSeq" id="WP_219874428.1">
    <property type="nucleotide sequence ID" value="NZ_JAHZIJ010000021.1"/>
</dbReference>
<dbReference type="Pfam" id="PF01327">
    <property type="entry name" value="Pep_deformylase"/>
    <property type="match status" value="1"/>
</dbReference>
<keyword evidence="2" id="KW-0648">Protein biosynthesis</keyword>
<keyword evidence="2" id="KW-0408">Iron</keyword>
<protein>
    <recommendedName>
        <fullName evidence="2">Peptide deformylase</fullName>
        <shortName evidence="2">PDF</shortName>
        <ecNumber evidence="2">3.5.1.88</ecNumber>
    </recommendedName>
    <alternativeName>
        <fullName evidence="2">Polypeptide deformylase</fullName>
    </alternativeName>
</protein>
<comment type="function">
    <text evidence="2">Removes the formyl group from the N-terminal Met of newly synthesized proteins. Requires at least a dipeptide for an efficient rate of reaction. N-terminal L-methionine is a prerequisite for activity but the enzyme has broad specificity at other positions.</text>
</comment>
<comment type="similarity">
    <text evidence="1 2">Belongs to the polypeptide deformylase family.</text>
</comment>
<dbReference type="PANTHER" id="PTHR10458:SF22">
    <property type="entry name" value="PEPTIDE DEFORMYLASE"/>
    <property type="match status" value="1"/>
</dbReference>